<evidence type="ECO:0000313" key="2">
    <source>
        <dbReference type="Proteomes" id="UP000261284"/>
    </source>
</evidence>
<dbReference type="RefSeq" id="WP_116849451.1">
    <property type="nucleotide sequence ID" value="NZ_QTJU01000012.1"/>
</dbReference>
<dbReference type="EMBL" id="QTJU01000012">
    <property type="protein sequence ID" value="RFM26002.1"/>
    <property type="molecule type" value="Genomic_DNA"/>
</dbReference>
<dbReference type="OrthoDB" id="796548at2"/>
<gene>
    <name evidence="1" type="ORF">DXN05_21975</name>
</gene>
<dbReference type="Proteomes" id="UP000261284">
    <property type="component" value="Unassembled WGS sequence"/>
</dbReference>
<name>A0A3E1NDQ8_9BACT</name>
<keyword evidence="2" id="KW-1185">Reference proteome</keyword>
<evidence type="ECO:0000313" key="1">
    <source>
        <dbReference type="EMBL" id="RFM26002.1"/>
    </source>
</evidence>
<dbReference type="AlphaFoldDB" id="A0A3E1NDQ8"/>
<accession>A0A3E1NDQ8</accession>
<organism evidence="1 2">
    <name type="scientific">Deminuibacter soli</name>
    <dbReference type="NCBI Taxonomy" id="2291815"/>
    <lineage>
        <taxon>Bacteria</taxon>
        <taxon>Pseudomonadati</taxon>
        <taxon>Bacteroidota</taxon>
        <taxon>Chitinophagia</taxon>
        <taxon>Chitinophagales</taxon>
        <taxon>Chitinophagaceae</taxon>
        <taxon>Deminuibacter</taxon>
    </lineage>
</organism>
<comment type="caution">
    <text evidence="1">The sequence shown here is derived from an EMBL/GenBank/DDBJ whole genome shotgun (WGS) entry which is preliminary data.</text>
</comment>
<protein>
    <submittedName>
        <fullName evidence="1">Uncharacterized protein</fullName>
    </submittedName>
</protein>
<proteinExistence type="predicted"/>
<sequence length="212" mass="24515">MNELDRGSKEDSKEWEGMIEYLRKRKKTYEAVAMLLGLKGPTLSRYRKELKTKEVPANVFEKTKVLFEKEKRMEDDPAKYKKSVLGNPIPFFTSLTDAIANKPIDNFLVLSADYPDGSFAYGTYLDEMYPRIKPGTTLILQLVKHWQYLPEGKNRDYLVLTKDSIEYLRHIEVTPEKTHLVLTAEKDTVTPHTLPFSEIKAVFLVNGTITRH</sequence>
<reference evidence="1 2" key="1">
    <citation type="submission" date="2018-08" db="EMBL/GenBank/DDBJ databases">
        <title>Chitinophagaceae sp. K23C18032701, a novel bacterium isolated from forest soil.</title>
        <authorList>
            <person name="Wang C."/>
        </authorList>
    </citation>
    <scope>NUCLEOTIDE SEQUENCE [LARGE SCALE GENOMIC DNA]</scope>
    <source>
        <strain evidence="1 2">K23C18032701</strain>
    </source>
</reference>